<dbReference type="InterPro" id="IPR027838">
    <property type="entry name" value="DUF4585"/>
</dbReference>
<reference evidence="3 4" key="1">
    <citation type="submission" date="2019-09" db="EMBL/GenBank/DDBJ databases">
        <title>Bird 10,000 Genomes (B10K) Project - Family phase.</title>
        <authorList>
            <person name="Zhang G."/>
        </authorList>
    </citation>
    <scope>NUCLEOTIDE SEQUENCE [LARGE SCALE GENOMIC DNA]</scope>
    <source>
        <strain evidence="3">B10K-DU-001-23</strain>
        <tissue evidence="3">Muscle</tissue>
    </source>
</reference>
<feature type="compositionally biased region" description="Basic and acidic residues" evidence="1">
    <location>
        <begin position="819"/>
        <end position="833"/>
    </location>
</feature>
<feature type="compositionally biased region" description="Basic residues" evidence="1">
    <location>
        <begin position="1200"/>
        <end position="1211"/>
    </location>
</feature>
<feature type="region of interest" description="Disordered" evidence="1">
    <location>
        <begin position="725"/>
        <end position="788"/>
    </location>
</feature>
<protein>
    <submittedName>
        <fullName evidence="3">CEFIP protein</fullName>
    </submittedName>
</protein>
<feature type="compositionally biased region" description="Basic and acidic residues" evidence="1">
    <location>
        <begin position="1173"/>
        <end position="1185"/>
    </location>
</feature>
<dbReference type="Proteomes" id="UP000518305">
    <property type="component" value="Unassembled WGS sequence"/>
</dbReference>
<name>A0A7K9D3W4_9AVES</name>
<feature type="region of interest" description="Disordered" evidence="1">
    <location>
        <begin position="598"/>
        <end position="619"/>
    </location>
</feature>
<dbReference type="PANTHER" id="PTHR33775">
    <property type="entry name" value="CARDIAC-ENRICHED FHL2-INTERACTING PROTEIN-RELATED"/>
    <property type="match status" value="1"/>
</dbReference>
<feature type="compositionally biased region" description="Basic and acidic residues" evidence="1">
    <location>
        <begin position="399"/>
        <end position="418"/>
    </location>
</feature>
<evidence type="ECO:0000259" key="2">
    <source>
        <dbReference type="Pfam" id="PF15232"/>
    </source>
</evidence>
<feature type="compositionally biased region" description="Polar residues" evidence="1">
    <location>
        <begin position="537"/>
        <end position="560"/>
    </location>
</feature>
<feature type="compositionally biased region" description="Low complexity" evidence="1">
    <location>
        <begin position="730"/>
        <end position="744"/>
    </location>
</feature>
<feature type="region of interest" description="Disordered" evidence="1">
    <location>
        <begin position="396"/>
        <end position="424"/>
    </location>
</feature>
<feature type="region of interest" description="Disordered" evidence="1">
    <location>
        <begin position="1396"/>
        <end position="1431"/>
    </location>
</feature>
<feature type="domain" description="DUF4585" evidence="2">
    <location>
        <begin position="1277"/>
        <end position="1348"/>
    </location>
</feature>
<keyword evidence="4" id="KW-1185">Reference proteome</keyword>
<dbReference type="GO" id="GO:0070886">
    <property type="term" value="P:positive regulation of calcineurin-NFAT signaling cascade"/>
    <property type="evidence" value="ECO:0007669"/>
    <property type="project" value="TreeGrafter"/>
</dbReference>
<dbReference type="PANTHER" id="PTHR33775:SF2">
    <property type="entry name" value="CARDIAC-ENRICHED FHL2-INTERACTING PROTEIN"/>
    <property type="match status" value="1"/>
</dbReference>
<feature type="region of interest" description="Disordered" evidence="1">
    <location>
        <begin position="531"/>
        <end position="564"/>
    </location>
</feature>
<feature type="region of interest" description="Disordered" evidence="1">
    <location>
        <begin position="805"/>
        <end position="867"/>
    </location>
</feature>
<sequence length="1445" mass="159190">TMQGNKKHTDGHSDSSSIGSLLDDTDREVSSLTDRAFKSLCVAELEDSYNEPDLAISPDFTLQFSAKFHPGTLNHTIKKSNICKKLTPINNEHTIWASTFQQLPKCAPEEKKIAKNNPFATERKKLNLSVPGPRNNKHVSKVSSLIKTFDKTADQGSGGSLIALKQPITNSFQKCKLNHGNDMASWHDTDILSIDKELSEFSEASQDTHCLSSKQEPQEKPNNTDLAYCGSDGYYPVLIEMSKVAKSNFSRSSKKALKARSVKVNEPAKKGNFLHSENSAFESWNVHKKLTEKDKFVDVKTKQEGLAYLEEAPFIKGSHIQEHKFKITVAKKQDKDFQMEPTPPEATFSIHLPAVYIPQGPLPSETEFPAATLNKEEALSPQLGNTCPPWRRHRATKAAAEKSRTSKEKFTASHETLSEKTTGAEPDLVVTPLAKQVNSGSISPSFNITELLTPIIPPKQEVDPVESELIPLTPPPTETVAATDHEGSMLGDYRSRDSCKLRASSLLFNLKDVRKRVKSIYTPSPLLRALEEKNKTRQSTQESTNMNASVSTLQENSSKNIAEKDELSDITSVLSDSVHEKDNKTDLTGHFTDSYLTLSPHQTTADPLSYQTGDNLQEDDSKHKDLIKNTKDNENFPLFRHESNEPDLRKCLQYPVLKPFSRDNADTTAGQPMQNPSVQGEENEREAANQNEEFAFKMLPNQLSPAEDVPYSDIQTSMLVTGCEAQGKRSSSSSEQSFVSTVEQPLQEEPFPPVSLTQKACLQERQKTESGMGADSKKSHREKGKESGEDELQYYACISSGTGAAEKKDSRVIGNEQESLIKDKLRRDKREETNSTDSASGSIRDMSIPRSEDLQTPPSSSSTKPSLFMIKDNTFRSPQVIRAVKLPLFRSFSLDDTVSSSYKEMESRFVPPAVRNKQHRNMLHAQELGWSALKGRGQQNVRDGATDRGKETSEPKSTSATLDPSILEDRENFSLGKLTEGEEAHALLNKVGKMNEESVCGRKEKPQTREARHSLTQPNLGLENDQAQSTASCSAERKTNYFKNHHLSNRRGGSCAKKIITKETISPVTGSISEDHTYSPVSHEALEDILHMESAPVLLDSLACSAVASPRSGSTTHSIAASVSSGKPARDTEDVINPVLLNMALKSHADMSAEEILDLAQRNLSSDSAGATERMEPRGLGDRAAGKPPAVPPKTEKALRRAKKLASRRKKMQEQQKKHQTEHTDAVGRKSSHSGETLASPSPLGYSPLHPVPHSTFTPTETSTGRPNDASSVSPSPSSTQRKLLQDPDSGQYYVVDLPAEVNLKTFYDPETGKYVQVSVPSLEGNLHQPPSSEIMNSPYASYPRVLPLPASSLAVLTSPSQLSESTWLMPAAPGEPAELPEDGQQDYRYTEAVDNPPYIEPASYPYSQDAEETQVHLQKDMSPTPNTDIVSLTDLDDFAAEGVS</sequence>
<feature type="compositionally biased region" description="Polar residues" evidence="1">
    <location>
        <begin position="666"/>
        <end position="680"/>
    </location>
</feature>
<evidence type="ECO:0000313" key="4">
    <source>
        <dbReference type="Proteomes" id="UP000518305"/>
    </source>
</evidence>
<dbReference type="EMBL" id="VWZJ01005927">
    <property type="protein sequence ID" value="NXG59583.1"/>
    <property type="molecule type" value="Genomic_DNA"/>
</dbReference>
<feature type="region of interest" description="Disordered" evidence="1">
    <location>
        <begin position="934"/>
        <end position="965"/>
    </location>
</feature>
<feature type="compositionally biased region" description="Basic and acidic residues" evidence="1">
    <location>
        <begin position="1212"/>
        <end position="1228"/>
    </location>
</feature>
<proteinExistence type="predicted"/>
<feature type="compositionally biased region" description="Polar residues" evidence="1">
    <location>
        <begin position="1255"/>
        <end position="1270"/>
    </location>
</feature>
<feature type="compositionally biased region" description="Low complexity" evidence="1">
    <location>
        <begin position="856"/>
        <end position="866"/>
    </location>
</feature>
<gene>
    <name evidence="3" type="primary">Cefip</name>
    <name evidence="3" type="ORF">HEMCOM_R00055</name>
</gene>
<feature type="region of interest" description="Disordered" evidence="1">
    <location>
        <begin position="1167"/>
        <end position="1292"/>
    </location>
</feature>
<feature type="compositionally biased region" description="Polar residues" evidence="1">
    <location>
        <begin position="1111"/>
        <end position="1125"/>
    </location>
</feature>
<feature type="region of interest" description="Disordered" evidence="1">
    <location>
        <begin position="660"/>
        <end position="687"/>
    </location>
</feature>
<dbReference type="Pfam" id="PF15232">
    <property type="entry name" value="DUF4585"/>
    <property type="match status" value="1"/>
</dbReference>
<evidence type="ECO:0000256" key="1">
    <source>
        <dbReference type="SAM" id="MobiDB-lite"/>
    </source>
</evidence>
<feature type="region of interest" description="Disordered" evidence="1">
    <location>
        <begin position="1"/>
        <end position="22"/>
    </location>
</feature>
<accession>A0A7K9D3W4</accession>
<feature type="compositionally biased region" description="Polar residues" evidence="1">
    <location>
        <begin position="598"/>
        <end position="615"/>
    </location>
</feature>
<feature type="compositionally biased region" description="Basic and acidic residues" evidence="1">
    <location>
        <begin position="944"/>
        <end position="954"/>
    </location>
</feature>
<dbReference type="InterPro" id="IPR052303">
    <property type="entry name" value="CEFIP"/>
</dbReference>
<dbReference type="OrthoDB" id="8945866at2759"/>
<feature type="region of interest" description="Disordered" evidence="1">
    <location>
        <begin position="1109"/>
        <end position="1131"/>
    </location>
</feature>
<evidence type="ECO:0000313" key="3">
    <source>
        <dbReference type="EMBL" id="NXG59583.1"/>
    </source>
</evidence>
<comment type="caution">
    <text evidence="3">The sequence shown here is derived from an EMBL/GenBank/DDBJ whole genome shotgun (WGS) entry which is preliminary data.</text>
</comment>
<feature type="non-terminal residue" evidence="3">
    <location>
        <position position="1"/>
    </location>
</feature>
<feature type="compositionally biased region" description="Polar residues" evidence="1">
    <location>
        <begin position="1422"/>
        <end position="1431"/>
    </location>
</feature>
<feature type="non-terminal residue" evidence="3">
    <location>
        <position position="1445"/>
    </location>
</feature>
<dbReference type="GO" id="GO:0030018">
    <property type="term" value="C:Z disc"/>
    <property type="evidence" value="ECO:0007669"/>
    <property type="project" value="TreeGrafter"/>
</dbReference>
<organism evidence="3 4">
    <name type="scientific">Hemiprocne comata</name>
    <dbReference type="NCBI Taxonomy" id="243314"/>
    <lineage>
        <taxon>Eukaryota</taxon>
        <taxon>Metazoa</taxon>
        <taxon>Chordata</taxon>
        <taxon>Craniata</taxon>
        <taxon>Vertebrata</taxon>
        <taxon>Euteleostomi</taxon>
        <taxon>Archelosauria</taxon>
        <taxon>Archosauria</taxon>
        <taxon>Dinosauria</taxon>
        <taxon>Saurischia</taxon>
        <taxon>Theropoda</taxon>
        <taxon>Coelurosauria</taxon>
        <taxon>Aves</taxon>
        <taxon>Neognathae</taxon>
        <taxon>Neoaves</taxon>
        <taxon>Strisores</taxon>
        <taxon>Apodiformes</taxon>
        <taxon>Apodidae</taxon>
        <taxon>Hemiprocninae</taxon>
        <taxon>Hemiprocne</taxon>
    </lineage>
</organism>